<name>A0ABV6VPB6_9ACTN</name>
<protein>
    <recommendedName>
        <fullName evidence="3">RanBP2-type domain-containing protein</fullName>
    </recommendedName>
</protein>
<reference evidence="1 2" key="1">
    <citation type="submission" date="2024-09" db="EMBL/GenBank/DDBJ databases">
        <authorList>
            <person name="Lee S.D."/>
        </authorList>
    </citation>
    <scope>NUCLEOTIDE SEQUENCE [LARGE SCALE GENOMIC DNA]</scope>
    <source>
        <strain evidence="1 2">N8-3</strain>
    </source>
</reference>
<organism evidence="1 2">
    <name type="scientific">Streptacidiphilus cavernicola</name>
    <dbReference type="NCBI Taxonomy" id="3342716"/>
    <lineage>
        <taxon>Bacteria</taxon>
        <taxon>Bacillati</taxon>
        <taxon>Actinomycetota</taxon>
        <taxon>Actinomycetes</taxon>
        <taxon>Kitasatosporales</taxon>
        <taxon>Streptomycetaceae</taxon>
        <taxon>Streptacidiphilus</taxon>
    </lineage>
</organism>
<comment type="caution">
    <text evidence="1">The sequence shown here is derived from an EMBL/GenBank/DDBJ whole genome shotgun (WGS) entry which is preliminary data.</text>
</comment>
<proteinExistence type="predicted"/>
<sequence length="155" mass="17265">MTDPRPGADAPEIHTRVCIDDLGPFDAKVDPTDRWNGWLCPYFTLDTVRVLAARTQELAAQDDNDTFDTVHVIDGGTDDNGKPRAIVVHISWQHFTDDPEHAAGFVAPNSEGLYGIGAAEWTWSFAVWWCPCGEPANWHQIFCGHCGTNRPDQCR</sequence>
<gene>
    <name evidence="1" type="ORF">ACEZDE_01890</name>
</gene>
<evidence type="ECO:0000313" key="1">
    <source>
        <dbReference type="EMBL" id="MFC1415402.1"/>
    </source>
</evidence>
<evidence type="ECO:0008006" key="3">
    <source>
        <dbReference type="Google" id="ProtNLM"/>
    </source>
</evidence>
<dbReference type="EMBL" id="JBHFAB010000001">
    <property type="protein sequence ID" value="MFC1415402.1"/>
    <property type="molecule type" value="Genomic_DNA"/>
</dbReference>
<keyword evidence="2" id="KW-1185">Reference proteome</keyword>
<dbReference type="RefSeq" id="WP_380531015.1">
    <property type="nucleotide sequence ID" value="NZ_JBHFAB010000001.1"/>
</dbReference>
<evidence type="ECO:0000313" key="2">
    <source>
        <dbReference type="Proteomes" id="UP001592531"/>
    </source>
</evidence>
<accession>A0ABV6VPB6</accession>
<dbReference type="Proteomes" id="UP001592531">
    <property type="component" value="Unassembled WGS sequence"/>
</dbReference>